<keyword evidence="7" id="KW-0677">Repeat</keyword>
<dbReference type="Pfam" id="PF01463">
    <property type="entry name" value="LRRCT"/>
    <property type="match status" value="3"/>
</dbReference>
<keyword evidence="8" id="KW-0524">Neurogenesis</keyword>
<keyword evidence="10" id="KW-0325">Glycoprotein</keyword>
<dbReference type="InParanoid" id="T1EDI1"/>
<evidence type="ECO:0000256" key="3">
    <source>
        <dbReference type="ARBA" id="ARBA00022525"/>
    </source>
</evidence>
<dbReference type="PANTHER" id="PTHR24369">
    <property type="entry name" value="ANTIGEN BSP, PUTATIVE-RELATED"/>
    <property type="match status" value="1"/>
</dbReference>
<feature type="compositionally biased region" description="Basic residues" evidence="12">
    <location>
        <begin position="1112"/>
        <end position="1140"/>
    </location>
</feature>
<dbReference type="EMBL" id="AMQM01007722">
    <property type="status" value="NOT_ANNOTATED_CDS"/>
    <property type="molecule type" value="Genomic_DNA"/>
</dbReference>
<feature type="domain" description="Laminin G" evidence="13">
    <location>
        <begin position="1124"/>
        <end position="1300"/>
    </location>
</feature>
<comment type="caution">
    <text evidence="11">Lacks conserved residue(s) required for the propagation of feature annotation.</text>
</comment>
<dbReference type="SMART" id="SM00181">
    <property type="entry name" value="EGF"/>
    <property type="match status" value="7"/>
</dbReference>
<dbReference type="PANTHER" id="PTHR24369:SF210">
    <property type="entry name" value="CHAOPTIN-RELATED"/>
    <property type="match status" value="1"/>
</dbReference>
<evidence type="ECO:0000256" key="12">
    <source>
        <dbReference type="SAM" id="MobiDB-lite"/>
    </source>
</evidence>
<dbReference type="Pfam" id="PF01462">
    <property type="entry name" value="LRRNT"/>
    <property type="match status" value="1"/>
</dbReference>
<dbReference type="InterPro" id="IPR000372">
    <property type="entry name" value="LRRNT"/>
</dbReference>
<dbReference type="EMBL" id="AMQM01007723">
    <property type="status" value="NOT_ANNOTATED_CDS"/>
    <property type="molecule type" value="Genomic_DNA"/>
</dbReference>
<sequence>MDNQIMTVEKKSFDSLVSLEKMRLNRNKLTTLPENIFSRTTNLQKLDLSNNMLRAIPKKLLRGVQVLKHLNLDNNAISCIGHNAFKHLKTLEVLTLNRNNLTTLNEESISQLHSLKIIRLGDNEWRCDCRLTWMSEWLRSHVSTALLTRCHHPQHLKNVQVIDLQPSDFYCDGSEDHAMDCSKQPPTCPEVCSCTNNVTHCQERGLRGLPQNLGGDNIMELHLEQNVITEIPSKAFIALKNVIRLDFSKNSIVKLMSDSFEGLNSLTSLLLNDNKISNLPVGVFNGLKSLQLLLLNGNKLKCLRGDTFSRLANLNLLHTRTHTHTHVQVARRDKQTNKQKKNRHLGRNPFVCDCSMKWLFLYLHLHPIETSRAKCFGPKNMRKKVISKINKDHLHCPGCGDDDDDANEECVPDDECPAECTCHHGHQHGAAAAAGGGGGVQVDCSAKKLKVVPWKIPTSTEELKLSDNLIETVKVGWFNKLKNLKKLDLCNNKILFIEEEAFEGLNQLEELQLNDNSISSLSPTTFKGLKNLKTLMLRSNRLNCINNQTYRPLVSLQHLSFYGNQIRCIEEGSFDYFNNFITINLQSNELNCNCHISWFRDWLVKNNNKRVQLEVPSCFYPVRFKGFLLSQLKPGDFKCEDDNICDRRMICPEPCKCHGGEVRCSRANLSSFPENLPTDVTELYMDVNSISELPRDMNDLKKLTSLDLSNNKFVSLPENAFANLTNLNTLILSYNKLQCVQETTFSKLHNLRVLSLHGNDLSSIPYGSFKDLLSLTHLALGGNPLYCDCNLKWLSDWIKEGYKEPGIASCVGPDDMANKLLLTTPSSKFQCYENADNSVLAKCNACYSEPCLNGGTCQPEKIHQFKCTCLPGYHGELCSGVVDACFGDPCSNGGRCICLAGFEGEWCELNVDDCQRHSCLNDATCIDGVLGYTCRCLPGYSGDYCERKIEHCTESNPCMNGGKCLPIHAGSSYKCQCEPGYTGLNCSEDIDDCLFHICQNGATCEDAVNSYKCTCSPGHQGRYCEVAYIAMRDQLMQGACKQHDCKNAGLCLPQQPQQQQLSSNNNNNMEYICKCANGFEGKKCEKLTSLTFIGDAESFVALPPSILLPFPPHHHLHHHHQQQQTQQHHHNNQHHQHHHEQLRPTSNNITLQLSTVSSSGILLYQGQGDVHMVVEIFMGRVRVGWNVGNNPTSTMFSYETISDGKLHQLEIVTHGKNLTMLVDGGAGKTIMNEGSMNELKLENELIYVGGVVSGLKEELMKRWQIRRTDSFTGCLKKMIVNNRPIDFSLVHSQLKIQPGCFETASPASPSTRLDGPSNSRDHQYDSLHDSLHHNKNNKINYSQLNFKKHNNINNKNNNNKSKYNINNIYNDACFNVSCKHGRCSALDAGRFQCICQQGFSGLLCDEVDLDPIKDGSRDEDALMPPPTNVPRF</sequence>
<feature type="region of interest" description="Disordered" evidence="12">
    <location>
        <begin position="1112"/>
        <end position="1143"/>
    </location>
</feature>
<dbReference type="PROSITE" id="PS50026">
    <property type="entry name" value="EGF_3"/>
    <property type="match status" value="7"/>
</dbReference>
<dbReference type="SUPFAM" id="SSF52058">
    <property type="entry name" value="L domain-like"/>
    <property type="match status" value="2"/>
</dbReference>
<evidence type="ECO:0000256" key="7">
    <source>
        <dbReference type="ARBA" id="ARBA00022737"/>
    </source>
</evidence>
<dbReference type="InterPro" id="IPR000742">
    <property type="entry name" value="EGF"/>
</dbReference>
<dbReference type="SMART" id="SM00013">
    <property type="entry name" value="LRRNT"/>
    <property type="match status" value="3"/>
</dbReference>
<evidence type="ECO:0000256" key="11">
    <source>
        <dbReference type="PROSITE-ProRule" id="PRU00076"/>
    </source>
</evidence>
<dbReference type="InterPro" id="IPR050541">
    <property type="entry name" value="LRR_TM_domain-containing"/>
</dbReference>
<dbReference type="InterPro" id="IPR032675">
    <property type="entry name" value="LRR_dom_sf"/>
</dbReference>
<dbReference type="FunFam" id="3.80.10.10:FF:000002">
    <property type="entry name" value="Slit guidance ligand 2"/>
    <property type="match status" value="3"/>
</dbReference>
<dbReference type="Pfam" id="PF00560">
    <property type="entry name" value="LRR_1"/>
    <property type="match status" value="1"/>
</dbReference>
<dbReference type="GO" id="GO:0005509">
    <property type="term" value="F:calcium ion binding"/>
    <property type="evidence" value="ECO:0007669"/>
    <property type="project" value="InterPro"/>
</dbReference>
<dbReference type="FunFam" id="2.10.25.10:FF:000063">
    <property type="entry name" value="Slit guidance ligand 2"/>
    <property type="match status" value="1"/>
</dbReference>
<dbReference type="Pfam" id="PF00008">
    <property type="entry name" value="EGF"/>
    <property type="match status" value="3"/>
</dbReference>
<dbReference type="SMART" id="SM00282">
    <property type="entry name" value="LamG"/>
    <property type="match status" value="1"/>
</dbReference>
<proteinExistence type="predicted"/>
<dbReference type="SMART" id="SM00365">
    <property type="entry name" value="LRR_SD22"/>
    <property type="match status" value="9"/>
</dbReference>
<evidence type="ECO:0000313" key="17">
    <source>
        <dbReference type="Proteomes" id="UP000015101"/>
    </source>
</evidence>
<dbReference type="InterPro" id="IPR000152">
    <property type="entry name" value="EGF-type_Asp/Asn_hydroxyl_site"/>
</dbReference>
<evidence type="ECO:0000256" key="9">
    <source>
        <dbReference type="ARBA" id="ARBA00023157"/>
    </source>
</evidence>
<evidence type="ECO:0000256" key="6">
    <source>
        <dbReference type="ARBA" id="ARBA00022729"/>
    </source>
</evidence>
<feature type="disulfide bond" evidence="11">
    <location>
        <begin position="869"/>
        <end position="878"/>
    </location>
</feature>
<feature type="disulfide bond" evidence="11">
    <location>
        <begin position="936"/>
        <end position="945"/>
    </location>
</feature>
<dbReference type="InterPro" id="IPR001791">
    <property type="entry name" value="Laminin_G"/>
</dbReference>
<feature type="domain" description="EGF-like" evidence="14">
    <location>
        <begin position="1036"/>
        <end position="1085"/>
    </location>
</feature>
<dbReference type="EMBL" id="AMQM01007720">
    <property type="status" value="NOT_ANNOTATED_CDS"/>
    <property type="molecule type" value="Genomic_DNA"/>
</dbReference>
<dbReference type="FunFam" id="2.10.25.10:FF:000080">
    <property type="entry name" value="Neurogenic locus notch 1"/>
    <property type="match status" value="1"/>
</dbReference>
<gene>
    <name evidence="16" type="primary">20194633</name>
    <name evidence="15" type="ORF">HELRODRAFT_103882</name>
</gene>
<keyword evidence="2" id="KW-0217">Developmental protein</keyword>
<protein>
    <submittedName>
        <fullName evidence="15 16">Uncharacterized protein</fullName>
    </submittedName>
</protein>
<dbReference type="SUPFAM" id="SSF49899">
    <property type="entry name" value="Concanavalin A-like lectins/glucanases"/>
    <property type="match status" value="1"/>
</dbReference>
<evidence type="ECO:0000256" key="5">
    <source>
        <dbReference type="ARBA" id="ARBA00022614"/>
    </source>
</evidence>
<keyword evidence="17" id="KW-1185">Reference proteome</keyword>
<organism evidence="16 17">
    <name type="scientific">Helobdella robusta</name>
    <name type="common">Californian leech</name>
    <dbReference type="NCBI Taxonomy" id="6412"/>
    <lineage>
        <taxon>Eukaryota</taxon>
        <taxon>Metazoa</taxon>
        <taxon>Spiralia</taxon>
        <taxon>Lophotrochozoa</taxon>
        <taxon>Annelida</taxon>
        <taxon>Clitellata</taxon>
        <taxon>Hirudinea</taxon>
        <taxon>Rhynchobdellida</taxon>
        <taxon>Glossiphoniidae</taxon>
        <taxon>Helobdella</taxon>
    </lineage>
</organism>
<dbReference type="InterPro" id="IPR013032">
    <property type="entry name" value="EGF-like_CS"/>
</dbReference>
<keyword evidence="9 11" id="KW-1015">Disulfide bond</keyword>
<dbReference type="FunFam" id="2.10.25.10:FF:000004">
    <property type="entry name" value="Neurogenic locus notch 1"/>
    <property type="match status" value="1"/>
</dbReference>
<keyword evidence="4 11" id="KW-0245">EGF-like domain</keyword>
<dbReference type="Pfam" id="PF12661">
    <property type="entry name" value="hEGF"/>
    <property type="match status" value="2"/>
</dbReference>
<accession>T1EDI1</accession>
<feature type="disulfide bond" evidence="11">
    <location>
        <begin position="1075"/>
        <end position="1084"/>
    </location>
</feature>
<dbReference type="GO" id="GO:0007399">
    <property type="term" value="P:nervous system development"/>
    <property type="evidence" value="ECO:0007669"/>
    <property type="project" value="UniProtKB-KW"/>
</dbReference>
<dbReference type="FunFam" id="3.80.10.10:FF:000004">
    <property type="entry name" value="Slit guidance ligand 2"/>
    <property type="match status" value="1"/>
</dbReference>
<evidence type="ECO:0000259" key="14">
    <source>
        <dbReference type="PROSITE" id="PS50026"/>
    </source>
</evidence>
<dbReference type="SMART" id="SM00369">
    <property type="entry name" value="LRR_TYP"/>
    <property type="match status" value="15"/>
</dbReference>
<feature type="disulfide bond" evidence="11">
    <location>
        <begin position="1395"/>
        <end position="1404"/>
    </location>
</feature>
<feature type="domain" description="EGF-like" evidence="14">
    <location>
        <begin position="910"/>
        <end position="946"/>
    </location>
</feature>
<evidence type="ECO:0000313" key="15">
    <source>
        <dbReference type="EMBL" id="ESN92175.1"/>
    </source>
</evidence>
<dbReference type="SUPFAM" id="SSF57184">
    <property type="entry name" value="Growth factor receptor domain"/>
    <property type="match status" value="1"/>
</dbReference>
<feature type="region of interest" description="Disordered" evidence="12">
    <location>
        <begin position="1303"/>
        <end position="1323"/>
    </location>
</feature>
<name>T1EDI1_HELRO</name>
<dbReference type="PROSITE" id="PS01187">
    <property type="entry name" value="EGF_CA"/>
    <property type="match status" value="1"/>
</dbReference>
<dbReference type="CDD" id="cd00054">
    <property type="entry name" value="EGF_CA"/>
    <property type="match status" value="4"/>
</dbReference>
<dbReference type="STRING" id="6412.T1EDI1"/>
<dbReference type="eggNOG" id="KOG4237">
    <property type="taxonomic scope" value="Eukaryota"/>
</dbReference>
<reference evidence="16" key="3">
    <citation type="submission" date="2015-06" db="UniProtKB">
        <authorList>
            <consortium name="EnsemblMetazoa"/>
        </authorList>
    </citation>
    <scope>IDENTIFICATION</scope>
</reference>
<feature type="disulfide bond" evidence="11">
    <location>
        <begin position="1373"/>
        <end position="1383"/>
    </location>
</feature>
<dbReference type="FunCoup" id="T1EDI1">
    <property type="interactions" value="145"/>
</dbReference>
<dbReference type="EMBL" id="AMQM01007721">
    <property type="status" value="NOT_ANNOTATED_CDS"/>
    <property type="molecule type" value="Genomic_DNA"/>
</dbReference>
<dbReference type="GeneID" id="20194633"/>
<dbReference type="GO" id="GO:0005886">
    <property type="term" value="C:plasma membrane"/>
    <property type="evidence" value="ECO:0000318"/>
    <property type="project" value="GO_Central"/>
</dbReference>
<reference evidence="15 17" key="2">
    <citation type="journal article" date="2013" name="Nature">
        <title>Insights into bilaterian evolution from three spiralian genomes.</title>
        <authorList>
            <person name="Simakov O."/>
            <person name="Marletaz F."/>
            <person name="Cho S.J."/>
            <person name="Edsinger-Gonzales E."/>
            <person name="Havlak P."/>
            <person name="Hellsten U."/>
            <person name="Kuo D.H."/>
            <person name="Larsson T."/>
            <person name="Lv J."/>
            <person name="Arendt D."/>
            <person name="Savage R."/>
            <person name="Osoegawa K."/>
            <person name="de Jong P."/>
            <person name="Grimwood J."/>
            <person name="Chapman J.A."/>
            <person name="Shapiro H."/>
            <person name="Aerts A."/>
            <person name="Otillar R.P."/>
            <person name="Terry A.Y."/>
            <person name="Boore J.L."/>
            <person name="Grigoriev I.V."/>
            <person name="Lindberg D.R."/>
            <person name="Seaver E.C."/>
            <person name="Weisblat D.A."/>
            <person name="Putnam N.H."/>
            <person name="Rokhsar D.S."/>
        </authorList>
    </citation>
    <scope>NUCLEOTIDE SEQUENCE</scope>
</reference>
<dbReference type="Pfam" id="PF00054">
    <property type="entry name" value="Laminin_G_1"/>
    <property type="match status" value="1"/>
</dbReference>
<dbReference type="GO" id="GO:0005576">
    <property type="term" value="C:extracellular region"/>
    <property type="evidence" value="ECO:0007669"/>
    <property type="project" value="UniProtKB-SubCell"/>
</dbReference>
<dbReference type="Gene3D" id="2.60.120.200">
    <property type="match status" value="1"/>
</dbReference>
<keyword evidence="3" id="KW-0964">Secreted</keyword>
<dbReference type="PROSITE" id="PS00022">
    <property type="entry name" value="EGF_1"/>
    <property type="match status" value="7"/>
</dbReference>
<dbReference type="Gene3D" id="3.80.10.10">
    <property type="entry name" value="Ribonuclease Inhibitor"/>
    <property type="match status" value="5"/>
</dbReference>
<feature type="domain" description="EGF-like" evidence="14">
    <location>
        <begin position="989"/>
        <end position="1025"/>
    </location>
</feature>
<evidence type="ECO:0000256" key="10">
    <source>
        <dbReference type="ARBA" id="ARBA00023180"/>
    </source>
</evidence>
<dbReference type="InterPro" id="IPR001881">
    <property type="entry name" value="EGF-like_Ca-bd_dom"/>
</dbReference>
<dbReference type="HOGENOM" id="CLU_001431_2_0_1"/>
<dbReference type="CDD" id="cd00110">
    <property type="entry name" value="LamG"/>
    <property type="match status" value="1"/>
</dbReference>
<evidence type="ECO:0000259" key="13">
    <source>
        <dbReference type="PROSITE" id="PS50025"/>
    </source>
</evidence>
<dbReference type="Gene3D" id="2.10.25.10">
    <property type="entry name" value="Laminin"/>
    <property type="match status" value="6"/>
</dbReference>
<keyword evidence="6" id="KW-0732">Signal</keyword>
<feature type="domain" description="EGF-like" evidence="14">
    <location>
        <begin position="948"/>
        <end position="987"/>
    </location>
</feature>
<feature type="domain" description="EGF-like" evidence="14">
    <location>
        <begin position="881"/>
        <end position="908"/>
    </location>
</feature>
<dbReference type="InterPro" id="IPR000483">
    <property type="entry name" value="Cys-rich_flank_reg_C"/>
</dbReference>
<dbReference type="InterPro" id="IPR003591">
    <property type="entry name" value="Leu-rich_rpt_typical-subtyp"/>
</dbReference>
<feature type="disulfide bond" evidence="11">
    <location>
        <begin position="977"/>
        <end position="986"/>
    </location>
</feature>
<dbReference type="PROSITE" id="PS51450">
    <property type="entry name" value="LRR"/>
    <property type="match status" value="5"/>
</dbReference>
<dbReference type="InterPro" id="IPR001611">
    <property type="entry name" value="Leu-rich_rpt"/>
</dbReference>
<evidence type="ECO:0000313" key="16">
    <source>
        <dbReference type="EnsemblMetazoa" id="HelroP103882"/>
    </source>
</evidence>
<dbReference type="EnsemblMetazoa" id="HelroT103882">
    <property type="protein sequence ID" value="HelroP103882"/>
    <property type="gene ID" value="HelroG103882"/>
</dbReference>
<dbReference type="Pfam" id="PF13855">
    <property type="entry name" value="LRR_8"/>
    <property type="match status" value="5"/>
</dbReference>
<dbReference type="OMA" id="ACAYGFH"/>
<dbReference type="RefSeq" id="XP_009029682.1">
    <property type="nucleotide sequence ID" value="XM_009031434.1"/>
</dbReference>
<dbReference type="CTD" id="20194633"/>
<evidence type="ECO:0000256" key="2">
    <source>
        <dbReference type="ARBA" id="ARBA00022473"/>
    </source>
</evidence>
<dbReference type="OrthoDB" id="283575at2759"/>
<dbReference type="PROSITE" id="PS01186">
    <property type="entry name" value="EGF_2"/>
    <property type="match status" value="6"/>
</dbReference>
<dbReference type="Proteomes" id="UP000015101">
    <property type="component" value="Unassembled WGS sequence"/>
</dbReference>
<feature type="disulfide bond" evidence="11">
    <location>
        <begin position="1015"/>
        <end position="1024"/>
    </location>
</feature>
<evidence type="ECO:0000256" key="1">
    <source>
        <dbReference type="ARBA" id="ARBA00004613"/>
    </source>
</evidence>
<feature type="disulfide bond" evidence="11">
    <location>
        <begin position="898"/>
        <end position="907"/>
    </location>
</feature>
<keyword evidence="5" id="KW-0433">Leucine-rich repeat</keyword>
<dbReference type="SUPFAM" id="SSF57196">
    <property type="entry name" value="EGF/Laminin"/>
    <property type="match status" value="1"/>
</dbReference>
<dbReference type="KEGG" id="hro:HELRODRAFT_103882"/>
<dbReference type="PROSITE" id="PS00010">
    <property type="entry name" value="ASX_HYDROXYL"/>
    <property type="match status" value="2"/>
</dbReference>
<feature type="domain" description="EGF-like" evidence="14">
    <location>
        <begin position="844"/>
        <end position="879"/>
    </location>
</feature>
<comment type="subcellular location">
    <subcellularLocation>
        <location evidence="1">Secreted</location>
    </subcellularLocation>
</comment>
<dbReference type="PROSITE" id="PS50025">
    <property type="entry name" value="LAM_G_DOMAIN"/>
    <property type="match status" value="1"/>
</dbReference>
<dbReference type="SMART" id="SM00179">
    <property type="entry name" value="EGF_CA"/>
    <property type="match status" value="6"/>
</dbReference>
<evidence type="ECO:0000256" key="8">
    <source>
        <dbReference type="ARBA" id="ARBA00022902"/>
    </source>
</evidence>
<evidence type="ECO:0000256" key="4">
    <source>
        <dbReference type="ARBA" id="ARBA00022536"/>
    </source>
</evidence>
<dbReference type="SMART" id="SM00082">
    <property type="entry name" value="LRRCT"/>
    <property type="match status" value="4"/>
</dbReference>
<dbReference type="InterPro" id="IPR013320">
    <property type="entry name" value="ConA-like_dom_sf"/>
</dbReference>
<reference evidence="17" key="1">
    <citation type="submission" date="2012-12" db="EMBL/GenBank/DDBJ databases">
        <authorList>
            <person name="Hellsten U."/>
            <person name="Grimwood J."/>
            <person name="Chapman J.A."/>
            <person name="Shapiro H."/>
            <person name="Aerts A."/>
            <person name="Otillar R.P."/>
            <person name="Terry A.Y."/>
            <person name="Boore J.L."/>
            <person name="Simakov O."/>
            <person name="Marletaz F."/>
            <person name="Cho S.-J."/>
            <person name="Edsinger-Gonzales E."/>
            <person name="Havlak P."/>
            <person name="Kuo D.-H."/>
            <person name="Larsson T."/>
            <person name="Lv J."/>
            <person name="Arendt D."/>
            <person name="Savage R."/>
            <person name="Osoegawa K."/>
            <person name="de Jong P."/>
            <person name="Lindberg D.R."/>
            <person name="Seaver E.C."/>
            <person name="Weisblat D.A."/>
            <person name="Putnam N.H."/>
            <person name="Grigoriev I.V."/>
            <person name="Rokhsar D.S."/>
        </authorList>
    </citation>
    <scope>NUCLEOTIDE SEQUENCE</scope>
</reference>
<dbReference type="InterPro" id="IPR018097">
    <property type="entry name" value="EGF_Ca-bd_CS"/>
</dbReference>
<feature type="domain" description="EGF-like" evidence="14">
    <location>
        <begin position="1369"/>
        <end position="1405"/>
    </location>
</feature>
<dbReference type="InterPro" id="IPR009030">
    <property type="entry name" value="Growth_fac_rcpt_cys_sf"/>
</dbReference>
<feature type="disulfide bond" evidence="11">
    <location>
        <begin position="958"/>
        <end position="975"/>
    </location>
</feature>
<dbReference type="SMART" id="SM00364">
    <property type="entry name" value="LRR_BAC"/>
    <property type="match status" value="4"/>
</dbReference>
<dbReference type="EMBL" id="KB097661">
    <property type="protein sequence ID" value="ESN92175.1"/>
    <property type="molecule type" value="Genomic_DNA"/>
</dbReference>